<name>A0A4C1UY94_EUMVA</name>
<accession>A0A4C1UY94</accession>
<proteinExistence type="predicted"/>
<dbReference type="EMBL" id="BGZK01000243">
    <property type="protein sequence ID" value="GBP31210.1"/>
    <property type="molecule type" value="Genomic_DNA"/>
</dbReference>
<dbReference type="Proteomes" id="UP000299102">
    <property type="component" value="Unassembled WGS sequence"/>
</dbReference>
<sequence length="292" mass="32640">MSSMPKVTCGTTTRRSSRQASRSQFKFYRGLGRRYRCYIFVLQIFARVKTTPLTMRSPSAIVQRDLCGNRRRLCGQLEKPLRNLAASGRDATATWRYRTAPAGRAGDVSDTLRHRPFLPARGAGSASMQMVRAQRPRTEAARRAPPPASSLKVFVNGTSSAYVSHRPKELGDAASAPRQLAARGRADDNTWCARAFDCAAEREAPAYVSSFKRRPLRMRSRLLQQLQEASDCCLKARDISENTKCKITYRRKSFRTSTHEIKDAEGSGSQRLRCTVSSRKQVMQDGALALCP</sequence>
<evidence type="ECO:0000313" key="1">
    <source>
        <dbReference type="EMBL" id="GBP31210.1"/>
    </source>
</evidence>
<dbReference type="AlphaFoldDB" id="A0A4C1UY94"/>
<reference evidence="1 2" key="1">
    <citation type="journal article" date="2019" name="Commun. Biol.">
        <title>The bagworm genome reveals a unique fibroin gene that provides high tensile strength.</title>
        <authorList>
            <person name="Kono N."/>
            <person name="Nakamura H."/>
            <person name="Ohtoshi R."/>
            <person name="Tomita M."/>
            <person name="Numata K."/>
            <person name="Arakawa K."/>
        </authorList>
    </citation>
    <scope>NUCLEOTIDE SEQUENCE [LARGE SCALE GENOMIC DNA]</scope>
</reference>
<keyword evidence="2" id="KW-1185">Reference proteome</keyword>
<organism evidence="1 2">
    <name type="scientific">Eumeta variegata</name>
    <name type="common">Bagworm moth</name>
    <name type="synonym">Eumeta japonica</name>
    <dbReference type="NCBI Taxonomy" id="151549"/>
    <lineage>
        <taxon>Eukaryota</taxon>
        <taxon>Metazoa</taxon>
        <taxon>Ecdysozoa</taxon>
        <taxon>Arthropoda</taxon>
        <taxon>Hexapoda</taxon>
        <taxon>Insecta</taxon>
        <taxon>Pterygota</taxon>
        <taxon>Neoptera</taxon>
        <taxon>Endopterygota</taxon>
        <taxon>Lepidoptera</taxon>
        <taxon>Glossata</taxon>
        <taxon>Ditrysia</taxon>
        <taxon>Tineoidea</taxon>
        <taxon>Psychidae</taxon>
        <taxon>Oiketicinae</taxon>
        <taxon>Eumeta</taxon>
    </lineage>
</organism>
<gene>
    <name evidence="1" type="ORF">EVAR_21490_1</name>
</gene>
<protein>
    <submittedName>
        <fullName evidence="1">Uncharacterized protein</fullName>
    </submittedName>
</protein>
<evidence type="ECO:0000313" key="2">
    <source>
        <dbReference type="Proteomes" id="UP000299102"/>
    </source>
</evidence>
<comment type="caution">
    <text evidence="1">The sequence shown here is derived from an EMBL/GenBank/DDBJ whole genome shotgun (WGS) entry which is preliminary data.</text>
</comment>